<reference evidence="1" key="1">
    <citation type="submission" date="2011-08" db="EMBL/GenBank/DDBJ databases">
        <authorList>
            <person name="Zhou J."/>
        </authorList>
    </citation>
    <scope>NUCLEOTIDE SEQUENCE</scope>
    <source>
        <strain evidence="1">AsmCX</strain>
    </source>
</reference>
<feature type="non-terminal residue" evidence="1">
    <location>
        <position position="1"/>
    </location>
</feature>
<organism evidence="1">
    <name type="scientific">Nasonia vitripennis</name>
    <name type="common">Parasitic wasp</name>
    <dbReference type="NCBI Taxonomy" id="7425"/>
    <lineage>
        <taxon>Eukaryota</taxon>
        <taxon>Metazoa</taxon>
        <taxon>Ecdysozoa</taxon>
        <taxon>Arthropoda</taxon>
        <taxon>Hexapoda</taxon>
        <taxon>Insecta</taxon>
        <taxon>Pterygota</taxon>
        <taxon>Neoptera</taxon>
        <taxon>Endopterygota</taxon>
        <taxon>Hymenoptera</taxon>
        <taxon>Apocrita</taxon>
        <taxon>Proctotrupomorpha</taxon>
        <taxon>Chalcidoidea</taxon>
        <taxon>Pteromalidae</taxon>
        <taxon>Pteromalinae</taxon>
        <taxon>Nasonia</taxon>
    </lineage>
</organism>
<accession>G8B1L0</accession>
<dbReference type="EMBL" id="HE578190">
    <property type="protein sequence ID" value="CCD17774.1"/>
    <property type="molecule type" value="Genomic_DNA"/>
</dbReference>
<evidence type="ECO:0000313" key="1">
    <source>
        <dbReference type="EMBL" id="CCD17774.1"/>
    </source>
</evidence>
<dbReference type="AlphaFoldDB" id="G8B1L0"/>
<protein>
    <submittedName>
        <fullName evidence="1">Putative odorant binding protein 5</fullName>
    </submittedName>
</protein>
<name>G8B1L0_NASVI</name>
<proteinExistence type="predicted"/>
<reference evidence="1" key="2">
    <citation type="submission" date="2011-11" db="EMBL/GenBank/DDBJ databases">
        <title>Unique features of odorant binding proteins revealed by genome annotation and comparative analyses of the parasitoid wasp Nasonia vitripennis.</title>
        <authorList>
            <person name="Zhou J.J."/>
            <person name="Vieira F.G."/>
            <person name="Foret S."/>
            <person name="He X.L."/>
            <person name="Rozas J."/>
            <person name="Field L.M."/>
        </authorList>
    </citation>
    <scope>NUCLEOTIDE SEQUENCE</scope>
    <source>
        <strain evidence="1">AsmCX</strain>
    </source>
</reference>
<feature type="non-terminal residue" evidence="1">
    <location>
        <position position="117"/>
    </location>
</feature>
<gene>
    <name evidence="1" type="primary">OBP05</name>
</gene>
<sequence>SSAISQFGKLKDAPIPSRQYYLRHRRNRERKKGAGALRIGIEFQRDSLCYALCIAFLAADIDPTAEIEIDRSGSRAMRWIVDEDFPRERHRPTANCVTRTHNAITSCLGSFPLVRCT</sequence>